<name>A0A0L6V0P2_9BASI</name>
<organism evidence="1 2">
    <name type="scientific">Puccinia sorghi</name>
    <dbReference type="NCBI Taxonomy" id="27349"/>
    <lineage>
        <taxon>Eukaryota</taxon>
        <taxon>Fungi</taxon>
        <taxon>Dikarya</taxon>
        <taxon>Basidiomycota</taxon>
        <taxon>Pucciniomycotina</taxon>
        <taxon>Pucciniomycetes</taxon>
        <taxon>Pucciniales</taxon>
        <taxon>Pucciniaceae</taxon>
        <taxon>Puccinia</taxon>
    </lineage>
</organism>
<accession>A0A0L6V0P2</accession>
<dbReference type="EMBL" id="LAVV01008002">
    <property type="protein sequence ID" value="KNZ54077.1"/>
    <property type="molecule type" value="Genomic_DNA"/>
</dbReference>
<proteinExistence type="predicted"/>
<gene>
    <name evidence="1" type="ORF">VP01_304g3</name>
</gene>
<dbReference type="AlphaFoldDB" id="A0A0L6V0P2"/>
<dbReference type="Proteomes" id="UP000037035">
    <property type="component" value="Unassembled WGS sequence"/>
</dbReference>
<evidence type="ECO:0000313" key="2">
    <source>
        <dbReference type="Proteomes" id="UP000037035"/>
    </source>
</evidence>
<protein>
    <submittedName>
        <fullName evidence="1">Uncharacterized protein</fullName>
    </submittedName>
</protein>
<comment type="caution">
    <text evidence="1">The sequence shown here is derived from an EMBL/GenBank/DDBJ whole genome shotgun (WGS) entry which is preliminary data.</text>
</comment>
<evidence type="ECO:0000313" key="1">
    <source>
        <dbReference type="EMBL" id="KNZ54077.1"/>
    </source>
</evidence>
<sequence length="381" mass="43559">MSTMGTIVNLPQSPQPSLAIINHIIFLNLSTKPLLKSLWTSTLFQCWKIALQAFPCPASYLTISKPPSITICQAQQYSSKIPPRSSTFKSNPSKQSKFNFKFAEDSNNLTQLSFDAPANLQKQALEMYSQCKLSEQEPTTRFAIVRQMRNLDLPPHQDLWQDINASDELALYKWINEAFGQLLYQKGLWKPSLDWTLEDEEAEATQREENLQLLRRLYEEQILEPLKKRFGDAEVTTLLSNLPKNQKIYNEPAIIWQSINQKTKENSLEWMSEYTADVAWPGLVSCKPSYQLARKYWEAEARKFAELTGGVACGMGNNGEMLPCEKENQISPTNSALDHETLDCQYKFASSSYMNKQAAEAFLIKKFIKERNLSIKNSTPK</sequence>
<dbReference type="VEuPathDB" id="FungiDB:VP01_304g3"/>
<dbReference type="OrthoDB" id="2505255at2759"/>
<reference evidence="1 2" key="1">
    <citation type="submission" date="2015-08" db="EMBL/GenBank/DDBJ databases">
        <title>Next Generation Sequencing and Analysis of the Genome of Puccinia sorghi L Schw, the Causal Agent of Maize Common Rust.</title>
        <authorList>
            <person name="Rochi L."/>
            <person name="Burguener G."/>
            <person name="Darino M."/>
            <person name="Turjanski A."/>
            <person name="Kreff E."/>
            <person name="Dieguez M.J."/>
            <person name="Sacco F."/>
        </authorList>
    </citation>
    <scope>NUCLEOTIDE SEQUENCE [LARGE SCALE GENOMIC DNA]</scope>
    <source>
        <strain evidence="1 2">RO10H11247</strain>
    </source>
</reference>
<keyword evidence="2" id="KW-1185">Reference proteome</keyword>